<organism evidence="2 3">
    <name type="scientific">Actinokineospora globicatena</name>
    <dbReference type="NCBI Taxonomy" id="103729"/>
    <lineage>
        <taxon>Bacteria</taxon>
        <taxon>Bacillati</taxon>
        <taxon>Actinomycetota</taxon>
        <taxon>Actinomycetes</taxon>
        <taxon>Pseudonocardiales</taxon>
        <taxon>Pseudonocardiaceae</taxon>
        <taxon>Actinokineospora</taxon>
    </lineage>
</organism>
<keyword evidence="3" id="KW-1185">Reference proteome</keyword>
<dbReference type="Proteomes" id="UP001165042">
    <property type="component" value="Unassembled WGS sequence"/>
</dbReference>
<gene>
    <name evidence="2" type="ORF">Aglo03_21840</name>
</gene>
<protein>
    <submittedName>
        <fullName evidence="2">Uncharacterized protein</fullName>
    </submittedName>
</protein>
<reference evidence="2" key="1">
    <citation type="submission" date="2023-02" db="EMBL/GenBank/DDBJ databases">
        <title>Actinokineospora globicatena NBRC 15670.</title>
        <authorList>
            <person name="Ichikawa N."/>
            <person name="Sato H."/>
            <person name="Tonouchi N."/>
        </authorList>
    </citation>
    <scope>NUCLEOTIDE SEQUENCE</scope>
    <source>
        <strain evidence="2">NBRC 15670</strain>
    </source>
</reference>
<sequence length="421" mass="46860">MTDQRQVADRRISTGDLDPFAFTGIYRWFKDWHSAWLLLVGVGYIGAVLIGAASAGAIGTVEDFQVVDDVKRILQLPVTEVSQPSFPLIRDVTTWLLCGSVIAGTVLLHRHWSYLSTCLSKLAENGAIIAKPAVRSTRVSRALRIDAIVAGKDPQEAFGHFIARVNQTLREHRAHLVVPMGILSLVLAVLLWLGMENSLFQTVAPPGLSDYERQVWLETAYQHWWAGGKHHFARLLYLLLAWYAIFVILAFQVVGVCAIYVTIAMHYLVDPSADWLNSDGRYGWAPLARFYRTVMWANAILGTSLTTVLASLGVTNVAWIGVLVALYVLLMPVFTVAPWVLFRHAGRRAVDTRVAQIKALALANGVRIAEDIERMGPYLAEIDRCRTADIRPLRMGTISLFTQFTLVFLPIVLAGAQIWLQ</sequence>
<accession>A0A9W6V9W2</accession>
<dbReference type="RefSeq" id="WP_285610102.1">
    <property type="nucleotide sequence ID" value="NZ_BSSD01000003.1"/>
</dbReference>
<keyword evidence="1" id="KW-1133">Transmembrane helix</keyword>
<name>A0A9W6V9W2_9PSEU</name>
<feature type="transmembrane region" description="Helical" evidence="1">
    <location>
        <begin position="35"/>
        <end position="58"/>
    </location>
</feature>
<feature type="transmembrane region" description="Helical" evidence="1">
    <location>
        <begin position="318"/>
        <end position="342"/>
    </location>
</feature>
<keyword evidence="1" id="KW-0472">Membrane</keyword>
<proteinExistence type="predicted"/>
<dbReference type="EMBL" id="BSSD01000003">
    <property type="protein sequence ID" value="GLW91368.1"/>
    <property type="molecule type" value="Genomic_DNA"/>
</dbReference>
<evidence type="ECO:0000256" key="1">
    <source>
        <dbReference type="SAM" id="Phobius"/>
    </source>
</evidence>
<feature type="transmembrane region" description="Helical" evidence="1">
    <location>
        <begin position="290"/>
        <end position="312"/>
    </location>
</feature>
<feature type="transmembrane region" description="Helical" evidence="1">
    <location>
        <begin position="400"/>
        <end position="420"/>
    </location>
</feature>
<feature type="transmembrane region" description="Helical" evidence="1">
    <location>
        <begin position="174"/>
        <end position="195"/>
    </location>
</feature>
<dbReference type="AlphaFoldDB" id="A0A9W6V9W2"/>
<evidence type="ECO:0000313" key="3">
    <source>
        <dbReference type="Proteomes" id="UP001165042"/>
    </source>
</evidence>
<evidence type="ECO:0000313" key="2">
    <source>
        <dbReference type="EMBL" id="GLW91368.1"/>
    </source>
</evidence>
<feature type="transmembrane region" description="Helical" evidence="1">
    <location>
        <begin position="240"/>
        <end position="269"/>
    </location>
</feature>
<comment type="caution">
    <text evidence="2">The sequence shown here is derived from an EMBL/GenBank/DDBJ whole genome shotgun (WGS) entry which is preliminary data.</text>
</comment>
<feature type="transmembrane region" description="Helical" evidence="1">
    <location>
        <begin position="92"/>
        <end position="112"/>
    </location>
</feature>
<keyword evidence="1" id="KW-0812">Transmembrane</keyword>